<keyword evidence="1" id="KW-0472">Membrane</keyword>
<proteinExistence type="predicted"/>
<gene>
    <name evidence="2" type="ORF">Aiant_20690</name>
</gene>
<protein>
    <submittedName>
        <fullName evidence="2">Uncharacterized protein</fullName>
    </submittedName>
</protein>
<keyword evidence="1" id="KW-0812">Transmembrane</keyword>
<evidence type="ECO:0000313" key="2">
    <source>
        <dbReference type="EMBL" id="BCJ41412.1"/>
    </source>
</evidence>
<name>A0ABM7LQ71_9ACTN</name>
<keyword evidence="1" id="KW-1133">Transmembrane helix</keyword>
<dbReference type="EMBL" id="AP023356">
    <property type="protein sequence ID" value="BCJ41412.1"/>
    <property type="molecule type" value="Genomic_DNA"/>
</dbReference>
<dbReference type="RefSeq" id="WP_189333439.1">
    <property type="nucleotide sequence ID" value="NZ_AP023356.1"/>
</dbReference>
<keyword evidence="3" id="KW-1185">Reference proteome</keyword>
<sequence length="71" mass="7238">MADPEPPPAKDHHGVQRPGLAIALLSATALASVAAIVVSLGRDALTVIAATLTIASALTLIAFQASRGRRR</sequence>
<organism evidence="2 3">
    <name type="scientific">Actinoplanes ianthinogenes</name>
    <dbReference type="NCBI Taxonomy" id="122358"/>
    <lineage>
        <taxon>Bacteria</taxon>
        <taxon>Bacillati</taxon>
        <taxon>Actinomycetota</taxon>
        <taxon>Actinomycetes</taxon>
        <taxon>Micromonosporales</taxon>
        <taxon>Micromonosporaceae</taxon>
        <taxon>Actinoplanes</taxon>
    </lineage>
</organism>
<evidence type="ECO:0000313" key="3">
    <source>
        <dbReference type="Proteomes" id="UP000676967"/>
    </source>
</evidence>
<feature type="transmembrane region" description="Helical" evidence="1">
    <location>
        <begin position="44"/>
        <end position="63"/>
    </location>
</feature>
<evidence type="ECO:0000256" key="1">
    <source>
        <dbReference type="SAM" id="Phobius"/>
    </source>
</evidence>
<dbReference type="Proteomes" id="UP000676967">
    <property type="component" value="Chromosome"/>
</dbReference>
<feature type="transmembrane region" description="Helical" evidence="1">
    <location>
        <begin position="20"/>
        <end position="38"/>
    </location>
</feature>
<accession>A0ABM7LQ71</accession>
<reference evidence="2 3" key="1">
    <citation type="submission" date="2020-08" db="EMBL/GenBank/DDBJ databases">
        <title>Whole genome shotgun sequence of Actinoplanes ianthinogenes NBRC 13996.</title>
        <authorList>
            <person name="Komaki H."/>
            <person name="Tamura T."/>
        </authorList>
    </citation>
    <scope>NUCLEOTIDE SEQUENCE [LARGE SCALE GENOMIC DNA]</scope>
    <source>
        <strain evidence="2 3">NBRC 13996</strain>
    </source>
</reference>